<dbReference type="GO" id="GO:0004713">
    <property type="term" value="F:protein tyrosine kinase activity"/>
    <property type="evidence" value="ECO:0007669"/>
    <property type="project" value="InterPro"/>
</dbReference>
<organism evidence="3 4">
    <name type="scientific">Artemia franciscana</name>
    <name type="common">Brine shrimp</name>
    <name type="synonym">Artemia sanfranciscana</name>
    <dbReference type="NCBI Taxonomy" id="6661"/>
    <lineage>
        <taxon>Eukaryota</taxon>
        <taxon>Metazoa</taxon>
        <taxon>Ecdysozoa</taxon>
        <taxon>Arthropoda</taxon>
        <taxon>Crustacea</taxon>
        <taxon>Branchiopoda</taxon>
        <taxon>Anostraca</taxon>
        <taxon>Artemiidae</taxon>
        <taxon>Artemia</taxon>
    </lineage>
</organism>
<dbReference type="PANTHER" id="PTHR44167">
    <property type="entry name" value="OVARIAN-SPECIFIC SERINE/THREONINE-PROTEIN KINASE LOK-RELATED"/>
    <property type="match status" value="1"/>
</dbReference>
<dbReference type="InterPro" id="IPR020635">
    <property type="entry name" value="Tyr_kinase_cat_dom"/>
</dbReference>
<reference evidence="3" key="1">
    <citation type="submission" date="2023-07" db="EMBL/GenBank/DDBJ databases">
        <title>Chromosome-level genome assembly of Artemia franciscana.</title>
        <authorList>
            <person name="Jo E."/>
        </authorList>
    </citation>
    <scope>NUCLEOTIDE SEQUENCE</scope>
    <source>
        <tissue evidence="3">Whole body</tissue>
    </source>
</reference>
<dbReference type="PROSITE" id="PS00107">
    <property type="entry name" value="PROTEIN_KINASE_ATP"/>
    <property type="match status" value="1"/>
</dbReference>
<dbReference type="GO" id="GO:0004674">
    <property type="term" value="F:protein serine/threonine kinase activity"/>
    <property type="evidence" value="ECO:0007669"/>
    <property type="project" value="TreeGrafter"/>
</dbReference>
<dbReference type="InterPro" id="IPR017441">
    <property type="entry name" value="Protein_kinase_ATP_BS"/>
</dbReference>
<dbReference type="Proteomes" id="UP001187531">
    <property type="component" value="Unassembled WGS sequence"/>
</dbReference>
<accession>A0AA88L1M8</accession>
<dbReference type="GO" id="GO:0005634">
    <property type="term" value="C:nucleus"/>
    <property type="evidence" value="ECO:0007669"/>
    <property type="project" value="TreeGrafter"/>
</dbReference>
<dbReference type="EMBL" id="JAVRJZ010000017">
    <property type="protein sequence ID" value="KAK2709301.1"/>
    <property type="molecule type" value="Genomic_DNA"/>
</dbReference>
<dbReference type="SUPFAM" id="SSF56112">
    <property type="entry name" value="Protein kinase-like (PK-like)"/>
    <property type="match status" value="1"/>
</dbReference>
<dbReference type="GO" id="GO:0005524">
    <property type="term" value="F:ATP binding"/>
    <property type="evidence" value="ECO:0007669"/>
    <property type="project" value="UniProtKB-UniRule"/>
</dbReference>
<evidence type="ECO:0000313" key="3">
    <source>
        <dbReference type="EMBL" id="KAK2709301.1"/>
    </source>
</evidence>
<evidence type="ECO:0000313" key="4">
    <source>
        <dbReference type="Proteomes" id="UP001187531"/>
    </source>
</evidence>
<dbReference type="PANTHER" id="PTHR44167:SF24">
    <property type="entry name" value="SERINE_THREONINE-PROTEIN KINASE CHK2"/>
    <property type="match status" value="1"/>
</dbReference>
<dbReference type="GO" id="GO:0005737">
    <property type="term" value="C:cytoplasm"/>
    <property type="evidence" value="ECO:0007669"/>
    <property type="project" value="TreeGrafter"/>
</dbReference>
<keyword evidence="1" id="KW-0547">Nucleotide-binding</keyword>
<keyword evidence="1" id="KW-0067">ATP-binding</keyword>
<name>A0AA88L1M8_ARTSF</name>
<dbReference type="InterPro" id="IPR000719">
    <property type="entry name" value="Prot_kinase_dom"/>
</dbReference>
<keyword evidence="4" id="KW-1185">Reference proteome</keyword>
<dbReference type="AlphaFoldDB" id="A0AA88L1M8"/>
<feature type="binding site" evidence="1">
    <location>
        <position position="354"/>
    </location>
    <ligand>
        <name>ATP</name>
        <dbReference type="ChEBI" id="CHEBI:30616"/>
    </ligand>
</feature>
<evidence type="ECO:0000256" key="1">
    <source>
        <dbReference type="PROSITE-ProRule" id="PRU10141"/>
    </source>
</evidence>
<comment type="caution">
    <text evidence="3">The sequence shown here is derived from an EMBL/GenBank/DDBJ whole genome shotgun (WGS) entry which is preliminary data.</text>
</comment>
<dbReference type="SMART" id="SM00219">
    <property type="entry name" value="TyrKc"/>
    <property type="match status" value="1"/>
</dbReference>
<dbReference type="Gene3D" id="1.10.510.10">
    <property type="entry name" value="Transferase(Phosphotransferase) domain 1"/>
    <property type="match status" value="1"/>
</dbReference>
<dbReference type="InterPro" id="IPR011009">
    <property type="entry name" value="Kinase-like_dom_sf"/>
</dbReference>
<protein>
    <recommendedName>
        <fullName evidence="2">Protein kinase domain-containing protein</fullName>
    </recommendedName>
</protein>
<dbReference type="PROSITE" id="PS50011">
    <property type="entry name" value="PROTEIN_KINASE_DOM"/>
    <property type="match status" value="1"/>
</dbReference>
<gene>
    <name evidence="3" type="ORF">QYM36_013087</name>
</gene>
<dbReference type="Gene3D" id="3.30.200.20">
    <property type="entry name" value="Phosphorylase Kinase, domain 1"/>
    <property type="match status" value="1"/>
</dbReference>
<dbReference type="CDD" id="cd00180">
    <property type="entry name" value="PKc"/>
    <property type="match status" value="1"/>
</dbReference>
<dbReference type="Pfam" id="PF00069">
    <property type="entry name" value="Pkinase"/>
    <property type="match status" value="1"/>
</dbReference>
<sequence>MKNIFNNWLLTHMQKLRSISAFKSDLLCSVETNEKFKEPSLNGVTPKKCDFEPGNEAKSTNNRYKYKKKLYADFIPFQKTEGNSGWHQSICHYGLHPNKKIETCIYDKIKKPVYMNNMFINVEYKQHVNTAPIMKNLMIEINSQVYHASAMMHHLIDKIRRIFDDGLLNCVQKVINIWDFNWFYKYVYAGTMANAGFLEPFQKVDAMYNVKCNGRRQLGFNTFQQRGKRSDWYQPIFGLHEEHCHHHDKRLFGKLGSKISCNFRQMLKTIVVGIKNTIDKAKTIISRARCDDEPLSKISKVSRGSGNLKKSSKSCIEMFNDEYCLSKTVLGNGQSGFIYLASERKPNGRKVAVKILKLKNVKTICDEISGTIIPIELYWLKKIKNIEGCQKYIESYVDDENAVIVTELLENSLDLAQFIENILPAAIKHEKDMKQHEIISGKWWNEHEVLKIFEQIVSIVARLEESGIAHRDLRTNNILINGDFKVTIIDFGSSREMEEEISKPGLAFDRFYPPSELKSHHLRMKRKYNTDRYAFISKSDRKIMKEMIRAYRIGPVTTWSLGAILAKLLQIEQEVFLECAEALESRIFSSPISPVAKNVLLKCLNQDPNKRPKTKEILEYLHLNMPNVVNTKIEASKQMEKEKFLINRKSGEWSKFKLLMDKEVNEEQFRKFEIRKYLNFRRIKNKAVAAVINIIDLSRALISKVRR</sequence>
<dbReference type="GO" id="GO:0044773">
    <property type="term" value="P:mitotic DNA damage checkpoint signaling"/>
    <property type="evidence" value="ECO:0007669"/>
    <property type="project" value="TreeGrafter"/>
</dbReference>
<proteinExistence type="predicted"/>
<evidence type="ECO:0000259" key="2">
    <source>
        <dbReference type="PROSITE" id="PS50011"/>
    </source>
</evidence>
<feature type="domain" description="Protein kinase" evidence="2">
    <location>
        <begin position="324"/>
        <end position="625"/>
    </location>
</feature>